<evidence type="ECO:0000313" key="2">
    <source>
        <dbReference type="Proteomes" id="UP000019376"/>
    </source>
</evidence>
<reference evidence="1 2" key="1">
    <citation type="journal article" date="2013" name="PLoS ONE">
        <title>Genomic and secretomic analyses reveal unique features of the lignocellulolytic enzyme system of Penicillium decumbens.</title>
        <authorList>
            <person name="Liu G."/>
            <person name="Zhang L."/>
            <person name="Wei X."/>
            <person name="Zou G."/>
            <person name="Qin Y."/>
            <person name="Ma L."/>
            <person name="Li J."/>
            <person name="Zheng H."/>
            <person name="Wang S."/>
            <person name="Wang C."/>
            <person name="Xun L."/>
            <person name="Zhao G.-P."/>
            <person name="Zhou Z."/>
            <person name="Qu Y."/>
        </authorList>
    </citation>
    <scope>NUCLEOTIDE SEQUENCE [LARGE SCALE GENOMIC DNA]</scope>
    <source>
        <strain evidence="2">114-2 / CGMCC 5302</strain>
    </source>
</reference>
<organism evidence="1 2">
    <name type="scientific">Penicillium oxalicum (strain 114-2 / CGMCC 5302)</name>
    <name type="common">Penicillium decumbens</name>
    <dbReference type="NCBI Taxonomy" id="933388"/>
    <lineage>
        <taxon>Eukaryota</taxon>
        <taxon>Fungi</taxon>
        <taxon>Dikarya</taxon>
        <taxon>Ascomycota</taxon>
        <taxon>Pezizomycotina</taxon>
        <taxon>Eurotiomycetes</taxon>
        <taxon>Eurotiomycetidae</taxon>
        <taxon>Eurotiales</taxon>
        <taxon>Aspergillaceae</taxon>
        <taxon>Penicillium</taxon>
    </lineage>
</organism>
<keyword evidence="2" id="KW-1185">Reference proteome</keyword>
<dbReference type="HOGENOM" id="CLU_1652761_0_0_1"/>
<name>S7ZUP2_PENO1</name>
<protein>
    <submittedName>
        <fullName evidence="1">Uncharacterized protein</fullName>
    </submittedName>
</protein>
<dbReference type="EMBL" id="KB644415">
    <property type="protein sequence ID" value="EPS34430.1"/>
    <property type="molecule type" value="Genomic_DNA"/>
</dbReference>
<dbReference type="AlphaFoldDB" id="S7ZUP2"/>
<proteinExistence type="predicted"/>
<gene>
    <name evidence="1" type="ORF">PDE_09394</name>
</gene>
<accession>S7ZUP2</accession>
<sequence>MIKLQDPLLGTAVVERDGTRQVFCFETHAYYEGVANQDARFTPPPADLTRSEVWILSGKRGTGHPSPSRRRRRKVVELRFRHAVQLEAASARLQRRIEGAWRLSFILRGANRRLFSPETLVRLVLMYTFSSSQMKRPVHISLHGAWTPDSRLASLPEGQI</sequence>
<evidence type="ECO:0000313" key="1">
    <source>
        <dbReference type="EMBL" id="EPS34430.1"/>
    </source>
</evidence>
<dbReference type="Proteomes" id="UP000019376">
    <property type="component" value="Unassembled WGS sequence"/>
</dbReference>